<dbReference type="Proteomes" id="UP000198885">
    <property type="component" value="Unassembled WGS sequence"/>
</dbReference>
<protein>
    <submittedName>
        <fullName evidence="4">Multidrug resistance efflux pump</fullName>
    </submittedName>
</protein>
<organism evidence="4 5">
    <name type="scientific">Tranquillimonas rosea</name>
    <dbReference type="NCBI Taxonomy" id="641238"/>
    <lineage>
        <taxon>Bacteria</taxon>
        <taxon>Pseudomonadati</taxon>
        <taxon>Pseudomonadota</taxon>
        <taxon>Alphaproteobacteria</taxon>
        <taxon>Rhodobacterales</taxon>
        <taxon>Roseobacteraceae</taxon>
        <taxon>Tranquillimonas</taxon>
    </lineage>
</organism>
<keyword evidence="5" id="KW-1185">Reference proteome</keyword>
<proteinExistence type="predicted"/>
<dbReference type="PANTHER" id="PTHR32347:SF29">
    <property type="entry name" value="UPF0194 MEMBRANE PROTEIN YBHG"/>
    <property type="match status" value="1"/>
</dbReference>
<keyword evidence="2 3" id="KW-0175">Coiled coil</keyword>
<feature type="coiled-coil region" evidence="3">
    <location>
        <begin position="174"/>
        <end position="245"/>
    </location>
</feature>
<comment type="subcellular location">
    <subcellularLocation>
        <location evidence="1">Cell envelope</location>
    </subcellularLocation>
</comment>
<reference evidence="4 5" key="1">
    <citation type="submission" date="2016-10" db="EMBL/GenBank/DDBJ databases">
        <authorList>
            <person name="de Groot N.N."/>
        </authorList>
    </citation>
    <scope>NUCLEOTIDE SEQUENCE [LARGE SCALE GENOMIC DNA]</scope>
    <source>
        <strain evidence="4 5">DSM 23042</strain>
    </source>
</reference>
<evidence type="ECO:0000313" key="4">
    <source>
        <dbReference type="EMBL" id="SER48846.1"/>
    </source>
</evidence>
<dbReference type="OrthoDB" id="7477732at2"/>
<dbReference type="AlphaFoldDB" id="A0A1H9PKL9"/>
<evidence type="ECO:0000256" key="1">
    <source>
        <dbReference type="ARBA" id="ARBA00004196"/>
    </source>
</evidence>
<accession>A0A1H9PKL9</accession>
<dbReference type="RefSeq" id="WP_092687143.1">
    <property type="nucleotide sequence ID" value="NZ_FOGU01000001.1"/>
</dbReference>
<gene>
    <name evidence="4" type="ORF">SAMN04490244_101235</name>
</gene>
<dbReference type="PANTHER" id="PTHR32347">
    <property type="entry name" value="EFFLUX SYSTEM COMPONENT YKNX-RELATED"/>
    <property type="match status" value="1"/>
</dbReference>
<sequence length="390" mass="42687">MRFFRLIGGLVVVLLAVWIIVGEQMAGASADAVINAEVVTLRADVAGTLDLQDRTLGSRVSQAEELASIEDALVDNLRLNDLRLERARAEAELAAARSMMEKTQAIMASLRARGETYRKERLTDLRTRLDHARNRLELLQEEGLPSAEGQQLVDGLDDGQDRLPFEPITRELALDHARERVAVLEIALRAAEAGVFLGDGYNDAPNAEQRVVELQSDLASFEAEAARAEAALEAVEERLAREQVRVNALRGGQITSPVEGSYWEVLQADGVVVQRGDPILRLVDCGSTMVTLSVTESIYNTLSPGQSAEFRLLGASLTFDATVARLAGSGAGTIYRNLAIAPSQRHLERYDVLLQVPELRSDDELGCAIGRTGRAFFDRRPLDWVRGLFG</sequence>
<name>A0A1H9PKL9_9RHOB</name>
<dbReference type="GO" id="GO:0030313">
    <property type="term" value="C:cell envelope"/>
    <property type="evidence" value="ECO:0007669"/>
    <property type="project" value="UniProtKB-SubCell"/>
</dbReference>
<dbReference type="EMBL" id="FOGU01000001">
    <property type="protein sequence ID" value="SER48846.1"/>
    <property type="molecule type" value="Genomic_DNA"/>
</dbReference>
<dbReference type="InterPro" id="IPR050465">
    <property type="entry name" value="UPF0194_transport"/>
</dbReference>
<evidence type="ECO:0000256" key="3">
    <source>
        <dbReference type="SAM" id="Coils"/>
    </source>
</evidence>
<feature type="coiled-coil region" evidence="3">
    <location>
        <begin position="79"/>
        <end position="142"/>
    </location>
</feature>
<dbReference type="STRING" id="641238.SAMN04490244_101235"/>
<evidence type="ECO:0000256" key="2">
    <source>
        <dbReference type="ARBA" id="ARBA00023054"/>
    </source>
</evidence>
<evidence type="ECO:0000313" key="5">
    <source>
        <dbReference type="Proteomes" id="UP000198885"/>
    </source>
</evidence>